<proteinExistence type="predicted"/>
<dbReference type="EMBL" id="UZAI01001752">
    <property type="protein sequence ID" value="VDO64978.1"/>
    <property type="molecule type" value="Genomic_DNA"/>
</dbReference>
<accession>A0A183LN19</accession>
<sequence>MNDYAQLLYERRYIGTPKPNDSNANCNQWNINLFRAIMCAALYPNIVKVDPRFTKEGKPKVPVIMACPSEGRANIHPSSVNSKIQPTEPIWMVYFTKTKLESGSYPSIFDSTVISLRPLLFFSGNIEISKDLRKCMDGLLEQKFKSPSVVNWDITNKEGRLLQTIVDLLTSEPPPAVQVEKLNLKTFSIGIHK</sequence>
<keyword evidence="2" id="KW-1185">Reference proteome</keyword>
<protein>
    <submittedName>
        <fullName evidence="1">Uncharacterized protein</fullName>
    </submittedName>
</protein>
<dbReference type="AlphaFoldDB" id="A0A183LN19"/>
<reference evidence="1 2" key="1">
    <citation type="submission" date="2018-11" db="EMBL/GenBank/DDBJ databases">
        <authorList>
            <consortium name="Pathogen Informatics"/>
        </authorList>
    </citation>
    <scope>NUCLEOTIDE SEQUENCE [LARGE SCALE GENOMIC DNA]</scope>
    <source>
        <strain evidence="1 2">Zambia</strain>
    </source>
</reference>
<name>A0A183LN19_9TREM</name>
<dbReference type="Proteomes" id="UP000277204">
    <property type="component" value="Unassembled WGS sequence"/>
</dbReference>
<gene>
    <name evidence="1" type="ORF">SMRZ_LOCUS5194</name>
</gene>
<dbReference type="Pfam" id="PF07717">
    <property type="entry name" value="OB_NTP_bind"/>
    <property type="match status" value="1"/>
</dbReference>
<organism evidence="1 2">
    <name type="scientific">Schistosoma margrebowiei</name>
    <dbReference type="NCBI Taxonomy" id="48269"/>
    <lineage>
        <taxon>Eukaryota</taxon>
        <taxon>Metazoa</taxon>
        <taxon>Spiralia</taxon>
        <taxon>Lophotrochozoa</taxon>
        <taxon>Platyhelminthes</taxon>
        <taxon>Trematoda</taxon>
        <taxon>Digenea</taxon>
        <taxon>Strigeidida</taxon>
        <taxon>Schistosomatoidea</taxon>
        <taxon>Schistosomatidae</taxon>
        <taxon>Schistosoma</taxon>
    </lineage>
</organism>
<evidence type="ECO:0000313" key="2">
    <source>
        <dbReference type="Proteomes" id="UP000277204"/>
    </source>
</evidence>
<dbReference type="InterPro" id="IPR011709">
    <property type="entry name" value="DEAD-box_helicase_OB_fold"/>
</dbReference>
<evidence type="ECO:0000313" key="1">
    <source>
        <dbReference type="EMBL" id="VDO64978.1"/>
    </source>
</evidence>
<dbReference type="STRING" id="48269.A0A183LN19"/>